<evidence type="ECO:0000256" key="1">
    <source>
        <dbReference type="SAM" id="MobiDB-lite"/>
    </source>
</evidence>
<name>A0A5B7GJ86_PORTR</name>
<accession>A0A5B7GJ86</accession>
<feature type="region of interest" description="Disordered" evidence="1">
    <location>
        <begin position="19"/>
        <end position="41"/>
    </location>
</feature>
<sequence length="104" mass="11134">MTLRETSAPFLIESLAGAVGRGGQRGDGYSNRRRGQSAPEMSSEVGVHVICPISGPSWRPCDPLDTRDCDPLRAISPREAQEAFAYVMMVSAASASTAGQMQLY</sequence>
<organism evidence="2 3">
    <name type="scientific">Portunus trituberculatus</name>
    <name type="common">Swimming crab</name>
    <name type="synonym">Neptunus trituberculatus</name>
    <dbReference type="NCBI Taxonomy" id="210409"/>
    <lineage>
        <taxon>Eukaryota</taxon>
        <taxon>Metazoa</taxon>
        <taxon>Ecdysozoa</taxon>
        <taxon>Arthropoda</taxon>
        <taxon>Crustacea</taxon>
        <taxon>Multicrustacea</taxon>
        <taxon>Malacostraca</taxon>
        <taxon>Eumalacostraca</taxon>
        <taxon>Eucarida</taxon>
        <taxon>Decapoda</taxon>
        <taxon>Pleocyemata</taxon>
        <taxon>Brachyura</taxon>
        <taxon>Eubrachyura</taxon>
        <taxon>Portunoidea</taxon>
        <taxon>Portunidae</taxon>
        <taxon>Portuninae</taxon>
        <taxon>Portunus</taxon>
    </lineage>
</organism>
<keyword evidence="3" id="KW-1185">Reference proteome</keyword>
<dbReference type="EMBL" id="VSRR010014828">
    <property type="protein sequence ID" value="MPC57493.1"/>
    <property type="molecule type" value="Genomic_DNA"/>
</dbReference>
<evidence type="ECO:0000313" key="2">
    <source>
        <dbReference type="EMBL" id="MPC57493.1"/>
    </source>
</evidence>
<gene>
    <name evidence="2" type="ORF">E2C01_051474</name>
</gene>
<dbReference type="AlphaFoldDB" id="A0A5B7GJ86"/>
<protein>
    <submittedName>
        <fullName evidence="2">Uncharacterized protein</fullName>
    </submittedName>
</protein>
<dbReference type="Proteomes" id="UP000324222">
    <property type="component" value="Unassembled WGS sequence"/>
</dbReference>
<evidence type="ECO:0000313" key="3">
    <source>
        <dbReference type="Proteomes" id="UP000324222"/>
    </source>
</evidence>
<reference evidence="2 3" key="1">
    <citation type="submission" date="2019-05" db="EMBL/GenBank/DDBJ databases">
        <title>Another draft genome of Portunus trituberculatus and its Hox gene families provides insights of decapod evolution.</title>
        <authorList>
            <person name="Jeong J.-H."/>
            <person name="Song I."/>
            <person name="Kim S."/>
            <person name="Choi T."/>
            <person name="Kim D."/>
            <person name="Ryu S."/>
            <person name="Kim W."/>
        </authorList>
    </citation>
    <scope>NUCLEOTIDE SEQUENCE [LARGE SCALE GENOMIC DNA]</scope>
    <source>
        <tissue evidence="2">Muscle</tissue>
    </source>
</reference>
<proteinExistence type="predicted"/>
<comment type="caution">
    <text evidence="2">The sequence shown here is derived from an EMBL/GenBank/DDBJ whole genome shotgun (WGS) entry which is preliminary data.</text>
</comment>